<gene>
    <name evidence="2" type="ORF">D9615_004387</name>
</gene>
<proteinExistence type="predicted"/>
<name>A0A8H5HFF2_9AGAR</name>
<feature type="transmembrane region" description="Helical" evidence="1">
    <location>
        <begin position="222"/>
        <end position="244"/>
    </location>
</feature>
<sequence>MGPSRALLQYFSIMAESFLIGVYAVLVLLVCWILKTRHRGMPTMHKILFGASITMWFIAAAHLALLIQEASIGVFPTRRVGQAIILLSVFQFVIGDLILIWRVWVIWNRNYWIAAGPFSLMVTAASFTCRMASAPETHNFFFITAPVVLIVANTSICTFLIAGRVWYMRYRLKKLADSAMVSYSHHSVRGAIGLLVESGALYATCQLISLILHYVGSNGLSVMLNLEIPLIGILPTLIIVLVHFKMVPGTDHRMSHSGDAATMNFRSASNVTLDTIVSGELTVISSNTSSKAIQVDFNHDAARFV</sequence>
<evidence type="ECO:0000313" key="2">
    <source>
        <dbReference type="EMBL" id="KAF5382204.1"/>
    </source>
</evidence>
<reference evidence="2 3" key="1">
    <citation type="journal article" date="2020" name="ISME J.">
        <title>Uncovering the hidden diversity of litter-decomposition mechanisms in mushroom-forming fungi.</title>
        <authorList>
            <person name="Floudas D."/>
            <person name="Bentzer J."/>
            <person name="Ahren D."/>
            <person name="Johansson T."/>
            <person name="Persson P."/>
            <person name="Tunlid A."/>
        </authorList>
    </citation>
    <scope>NUCLEOTIDE SEQUENCE [LARGE SCALE GENOMIC DNA]</scope>
    <source>
        <strain evidence="2 3">CBS 661.87</strain>
    </source>
</reference>
<feature type="transmembrane region" description="Helical" evidence="1">
    <location>
        <begin position="80"/>
        <end position="104"/>
    </location>
</feature>
<dbReference type="EMBL" id="JAACJP010000009">
    <property type="protein sequence ID" value="KAF5382204.1"/>
    <property type="molecule type" value="Genomic_DNA"/>
</dbReference>
<feature type="transmembrane region" description="Helical" evidence="1">
    <location>
        <begin position="188"/>
        <end position="216"/>
    </location>
</feature>
<dbReference type="Proteomes" id="UP000565441">
    <property type="component" value="Unassembled WGS sequence"/>
</dbReference>
<dbReference type="AlphaFoldDB" id="A0A8H5HFF2"/>
<feature type="transmembrane region" description="Helical" evidence="1">
    <location>
        <begin position="12"/>
        <end position="35"/>
    </location>
</feature>
<keyword evidence="1" id="KW-1133">Transmembrane helix</keyword>
<comment type="caution">
    <text evidence="2">The sequence shown here is derived from an EMBL/GenBank/DDBJ whole genome shotgun (WGS) entry which is preliminary data.</text>
</comment>
<feature type="transmembrane region" description="Helical" evidence="1">
    <location>
        <begin position="140"/>
        <end position="167"/>
    </location>
</feature>
<protein>
    <submittedName>
        <fullName evidence="2">Uncharacterized protein</fullName>
    </submittedName>
</protein>
<keyword evidence="1" id="KW-0472">Membrane</keyword>
<feature type="transmembrane region" description="Helical" evidence="1">
    <location>
        <begin position="47"/>
        <end position="68"/>
    </location>
</feature>
<evidence type="ECO:0000313" key="3">
    <source>
        <dbReference type="Proteomes" id="UP000565441"/>
    </source>
</evidence>
<organism evidence="2 3">
    <name type="scientific">Tricholomella constricta</name>
    <dbReference type="NCBI Taxonomy" id="117010"/>
    <lineage>
        <taxon>Eukaryota</taxon>
        <taxon>Fungi</taxon>
        <taxon>Dikarya</taxon>
        <taxon>Basidiomycota</taxon>
        <taxon>Agaricomycotina</taxon>
        <taxon>Agaricomycetes</taxon>
        <taxon>Agaricomycetidae</taxon>
        <taxon>Agaricales</taxon>
        <taxon>Tricholomatineae</taxon>
        <taxon>Lyophyllaceae</taxon>
        <taxon>Tricholomella</taxon>
    </lineage>
</organism>
<feature type="transmembrane region" description="Helical" evidence="1">
    <location>
        <begin position="111"/>
        <end position="128"/>
    </location>
</feature>
<dbReference type="OrthoDB" id="3250682at2759"/>
<accession>A0A8H5HFF2</accession>
<keyword evidence="1" id="KW-0812">Transmembrane</keyword>
<keyword evidence="3" id="KW-1185">Reference proteome</keyword>
<evidence type="ECO:0000256" key="1">
    <source>
        <dbReference type="SAM" id="Phobius"/>
    </source>
</evidence>